<protein>
    <recommendedName>
        <fullName evidence="4">Nucleotide-binding alpha-beta plait domain-containing protein</fullName>
    </recommendedName>
</protein>
<evidence type="ECO:0000256" key="1">
    <source>
        <dbReference type="SAM" id="MobiDB-lite"/>
    </source>
</evidence>
<name>A0A9K3IYI9_HELAN</name>
<sequence>MIVVWMLTKGCSSLGKKSFKDMLVGKTVTVDSRVNAFQSLHGKALVARMIDLQALKNIKIILNDICPGRGRVQYLGGLDVMVSFDDAETVVAVREVAKLVVGKFSMISIWEGQTLGFERLPWLKVQGIPLHLLSNEVIDAVGGVFGKVVHKANRSERDHDLSFEYVGVLVGDGKRVSEEVVLDWKDRKFRVWVMEELGGWMPEFTEEKTHHVVEASETGDDESDDSKDDQSPEVDPEKTNNSGEEVNVHVDPVVLENIRCNNDCNYGNHSRPLNDPVVNSVRDTEEFTPAVNFPFDQFLK</sequence>
<evidence type="ECO:0008006" key="4">
    <source>
        <dbReference type="Google" id="ProtNLM"/>
    </source>
</evidence>
<dbReference type="Gramene" id="mRNA:HanXRQr2_Chr05g0205241">
    <property type="protein sequence ID" value="CDS:HanXRQr2_Chr05g0205241.1"/>
    <property type="gene ID" value="HanXRQr2_Chr05g0205241"/>
</dbReference>
<gene>
    <name evidence="2" type="ORF">HanXRQr2_Chr05g0205241</name>
</gene>
<evidence type="ECO:0000313" key="3">
    <source>
        <dbReference type="Proteomes" id="UP000215914"/>
    </source>
</evidence>
<keyword evidence="3" id="KW-1185">Reference proteome</keyword>
<dbReference type="AlphaFoldDB" id="A0A9K3IYI9"/>
<feature type="compositionally biased region" description="Acidic residues" evidence="1">
    <location>
        <begin position="217"/>
        <end position="234"/>
    </location>
</feature>
<evidence type="ECO:0000313" key="2">
    <source>
        <dbReference type="EMBL" id="KAF5805110.1"/>
    </source>
</evidence>
<dbReference type="Proteomes" id="UP000215914">
    <property type="component" value="Unassembled WGS sequence"/>
</dbReference>
<dbReference type="EMBL" id="MNCJ02000320">
    <property type="protein sequence ID" value="KAF5805110.1"/>
    <property type="molecule type" value="Genomic_DNA"/>
</dbReference>
<feature type="region of interest" description="Disordered" evidence="1">
    <location>
        <begin position="209"/>
        <end position="248"/>
    </location>
</feature>
<comment type="caution">
    <text evidence="2">The sequence shown here is derived from an EMBL/GenBank/DDBJ whole genome shotgun (WGS) entry which is preliminary data.</text>
</comment>
<reference evidence="2" key="1">
    <citation type="journal article" date="2017" name="Nature">
        <title>The sunflower genome provides insights into oil metabolism, flowering and Asterid evolution.</title>
        <authorList>
            <person name="Badouin H."/>
            <person name="Gouzy J."/>
            <person name="Grassa C.J."/>
            <person name="Murat F."/>
            <person name="Staton S.E."/>
            <person name="Cottret L."/>
            <person name="Lelandais-Briere C."/>
            <person name="Owens G.L."/>
            <person name="Carrere S."/>
            <person name="Mayjonade B."/>
            <person name="Legrand L."/>
            <person name="Gill N."/>
            <person name="Kane N.C."/>
            <person name="Bowers J.E."/>
            <person name="Hubner S."/>
            <person name="Bellec A."/>
            <person name="Berard A."/>
            <person name="Berges H."/>
            <person name="Blanchet N."/>
            <person name="Boniface M.C."/>
            <person name="Brunel D."/>
            <person name="Catrice O."/>
            <person name="Chaidir N."/>
            <person name="Claudel C."/>
            <person name="Donnadieu C."/>
            <person name="Faraut T."/>
            <person name="Fievet G."/>
            <person name="Helmstetter N."/>
            <person name="King M."/>
            <person name="Knapp S.J."/>
            <person name="Lai Z."/>
            <person name="Le Paslier M.C."/>
            <person name="Lippi Y."/>
            <person name="Lorenzon L."/>
            <person name="Mandel J.R."/>
            <person name="Marage G."/>
            <person name="Marchand G."/>
            <person name="Marquand E."/>
            <person name="Bret-Mestries E."/>
            <person name="Morien E."/>
            <person name="Nambeesan S."/>
            <person name="Nguyen T."/>
            <person name="Pegot-Espagnet P."/>
            <person name="Pouilly N."/>
            <person name="Raftis F."/>
            <person name="Sallet E."/>
            <person name="Schiex T."/>
            <person name="Thomas J."/>
            <person name="Vandecasteele C."/>
            <person name="Vares D."/>
            <person name="Vear F."/>
            <person name="Vautrin S."/>
            <person name="Crespi M."/>
            <person name="Mangin B."/>
            <person name="Burke J.M."/>
            <person name="Salse J."/>
            <person name="Munos S."/>
            <person name="Vincourt P."/>
            <person name="Rieseberg L.H."/>
            <person name="Langlade N.B."/>
        </authorList>
    </citation>
    <scope>NUCLEOTIDE SEQUENCE</scope>
    <source>
        <tissue evidence="2">Leaves</tissue>
    </source>
</reference>
<reference evidence="2" key="2">
    <citation type="submission" date="2020-06" db="EMBL/GenBank/DDBJ databases">
        <title>Helianthus annuus Genome sequencing and assembly Release 2.</title>
        <authorList>
            <person name="Gouzy J."/>
            <person name="Langlade N."/>
            <person name="Munos S."/>
        </authorList>
    </citation>
    <scope>NUCLEOTIDE SEQUENCE</scope>
    <source>
        <tissue evidence="2">Leaves</tissue>
    </source>
</reference>
<accession>A0A9K3IYI9</accession>
<organism evidence="2 3">
    <name type="scientific">Helianthus annuus</name>
    <name type="common">Common sunflower</name>
    <dbReference type="NCBI Taxonomy" id="4232"/>
    <lineage>
        <taxon>Eukaryota</taxon>
        <taxon>Viridiplantae</taxon>
        <taxon>Streptophyta</taxon>
        <taxon>Embryophyta</taxon>
        <taxon>Tracheophyta</taxon>
        <taxon>Spermatophyta</taxon>
        <taxon>Magnoliopsida</taxon>
        <taxon>eudicotyledons</taxon>
        <taxon>Gunneridae</taxon>
        <taxon>Pentapetalae</taxon>
        <taxon>asterids</taxon>
        <taxon>campanulids</taxon>
        <taxon>Asterales</taxon>
        <taxon>Asteraceae</taxon>
        <taxon>Asteroideae</taxon>
        <taxon>Heliantheae alliance</taxon>
        <taxon>Heliantheae</taxon>
        <taxon>Helianthus</taxon>
    </lineage>
</organism>
<proteinExistence type="predicted"/>